<name>A0A2N0QYV7_9GLOM</name>
<comment type="subcellular location">
    <subcellularLocation>
        <location evidence="3">Cytoplasm</location>
    </subcellularLocation>
    <subcellularLocation>
        <location evidence="2">Nucleus</location>
    </subcellularLocation>
</comment>
<evidence type="ECO:0000259" key="8">
    <source>
        <dbReference type="Pfam" id="PF14474"/>
    </source>
</evidence>
<comment type="similarity">
    <text evidence="4">Belongs to the RTC4 family.</text>
</comment>
<keyword evidence="7" id="KW-0539">Nucleus</keyword>
<reference evidence="9 10" key="2">
    <citation type="submission" date="2017-10" db="EMBL/GenBank/DDBJ databases">
        <title>Genome analyses suggest a sexual origin of heterokaryosis in a supposedly ancient asexual fungus.</title>
        <authorList>
            <person name="Corradi N."/>
            <person name="Sedzielewska K."/>
            <person name="Noel J."/>
            <person name="Charron P."/>
            <person name="Farinelli L."/>
            <person name="Marton T."/>
            <person name="Kruger M."/>
            <person name="Pelin A."/>
            <person name="Brachmann A."/>
            <person name="Corradi N."/>
        </authorList>
    </citation>
    <scope>NUCLEOTIDE SEQUENCE [LARGE SCALE GENOMIC DNA]</scope>
    <source>
        <strain evidence="9 10">A1</strain>
    </source>
</reference>
<dbReference type="InterPro" id="IPR028094">
    <property type="entry name" value="RTC4_C"/>
</dbReference>
<evidence type="ECO:0000256" key="1">
    <source>
        <dbReference type="ARBA" id="ARBA00002738"/>
    </source>
</evidence>
<dbReference type="PANTHER" id="PTHR41391">
    <property type="entry name" value="RESTRICTION OF TELOMERE CAPPING PROTEIN 4"/>
    <property type="match status" value="1"/>
</dbReference>
<protein>
    <recommendedName>
        <fullName evidence="5">Restriction of telomere capping protein 4</fullName>
    </recommendedName>
</protein>
<dbReference type="VEuPathDB" id="FungiDB:FUN_022365"/>
<evidence type="ECO:0000313" key="10">
    <source>
        <dbReference type="Proteomes" id="UP000232688"/>
    </source>
</evidence>
<evidence type="ECO:0000256" key="2">
    <source>
        <dbReference type="ARBA" id="ARBA00004123"/>
    </source>
</evidence>
<proteinExistence type="inferred from homology"/>
<dbReference type="VEuPathDB" id="FungiDB:FUN_016967"/>
<evidence type="ECO:0000313" key="9">
    <source>
        <dbReference type="EMBL" id="PKC56211.1"/>
    </source>
</evidence>
<comment type="caution">
    <text evidence="9">The sequence shown here is derived from an EMBL/GenBank/DDBJ whole genome shotgun (WGS) entry which is preliminary data.</text>
</comment>
<gene>
    <name evidence="9" type="ORF">RhiirA1_474332</name>
</gene>
<dbReference type="VEuPathDB" id="FungiDB:RhiirA1_474332"/>
<comment type="function">
    <text evidence="1">May be involved in a process influencing telomere capping.</text>
</comment>
<accession>A0A2N0QYV7</accession>
<evidence type="ECO:0000256" key="4">
    <source>
        <dbReference type="ARBA" id="ARBA00009461"/>
    </source>
</evidence>
<keyword evidence="6" id="KW-0963">Cytoplasm</keyword>
<evidence type="ECO:0000256" key="6">
    <source>
        <dbReference type="ARBA" id="ARBA00022490"/>
    </source>
</evidence>
<dbReference type="Pfam" id="PF14474">
    <property type="entry name" value="RTC4"/>
    <property type="match status" value="1"/>
</dbReference>
<evidence type="ECO:0000256" key="3">
    <source>
        <dbReference type="ARBA" id="ARBA00004496"/>
    </source>
</evidence>
<dbReference type="VEuPathDB" id="FungiDB:RhiirFUN_002184"/>
<dbReference type="PANTHER" id="PTHR41391:SF1">
    <property type="entry name" value="RESTRICTION OF TELOMERE CAPPING PROTEIN 4"/>
    <property type="match status" value="1"/>
</dbReference>
<dbReference type="EMBL" id="LLXH01002230">
    <property type="protein sequence ID" value="PKC56211.1"/>
    <property type="molecule type" value="Genomic_DNA"/>
</dbReference>
<dbReference type="AlphaFoldDB" id="A0A2N0QYV7"/>
<dbReference type="Proteomes" id="UP000232688">
    <property type="component" value="Unassembled WGS sequence"/>
</dbReference>
<organism evidence="9 10">
    <name type="scientific">Rhizophagus irregularis</name>
    <dbReference type="NCBI Taxonomy" id="588596"/>
    <lineage>
        <taxon>Eukaryota</taxon>
        <taxon>Fungi</taxon>
        <taxon>Fungi incertae sedis</taxon>
        <taxon>Mucoromycota</taxon>
        <taxon>Glomeromycotina</taxon>
        <taxon>Glomeromycetes</taxon>
        <taxon>Glomerales</taxon>
        <taxon>Glomeraceae</taxon>
        <taxon>Rhizophagus</taxon>
    </lineage>
</organism>
<evidence type="ECO:0000256" key="7">
    <source>
        <dbReference type="ARBA" id="ARBA00023242"/>
    </source>
</evidence>
<evidence type="ECO:0000256" key="5">
    <source>
        <dbReference type="ARBA" id="ARBA00015162"/>
    </source>
</evidence>
<feature type="domain" description="Restriction of telomere capping protein 4 C-terminal" evidence="8">
    <location>
        <begin position="225"/>
        <end position="299"/>
    </location>
</feature>
<dbReference type="GO" id="GO:0005634">
    <property type="term" value="C:nucleus"/>
    <property type="evidence" value="ECO:0007669"/>
    <property type="project" value="UniProtKB-SubCell"/>
</dbReference>
<sequence>MVESTNHNDYYYVKQSKDSDVFISPYDDHIVEFTEETMNKLSPMINKLAEKAIQEASEIRSNYYIVNIVTGECPLCLDYIWNRSLRDADWQLSIHTLSNYGVPSKPSAKPRKRNPLQRIYKYQYNFDEFNELESLEDELNIDQMKETCSFCDKILPDPMSDQMKLALDRISSESDWMNFCFIHFAELSELSIISSGIANKYPIINFDELPHHINRFKDDLTEIINVYQKVGHKKAAAPMMLINRFQSLRSGYYRTKGTLLIANTLIDLFITTNILTPINSCSLQTDNYIQEVLVPETAMSKDVSPISLFSRNKSEKSYEKLNSGLKVSTEELWREFDERSESLYESHNKS</sequence>
<dbReference type="GO" id="GO:0005737">
    <property type="term" value="C:cytoplasm"/>
    <property type="evidence" value="ECO:0007669"/>
    <property type="project" value="UniProtKB-SubCell"/>
</dbReference>
<reference evidence="9 10" key="1">
    <citation type="submission" date="2017-10" db="EMBL/GenBank/DDBJ databases">
        <title>Extensive intraspecific genome diversity in a model arbuscular mycorrhizal fungus.</title>
        <authorList>
            <person name="Chen E.C.H."/>
            <person name="Morin E."/>
            <person name="Baudet D."/>
            <person name="Noel J."/>
            <person name="Ndikumana S."/>
            <person name="Charron P."/>
            <person name="St-Onge C."/>
            <person name="Giorgi J."/>
            <person name="Grigoriev I.V."/>
            <person name="Roux C."/>
            <person name="Martin F.M."/>
            <person name="Corradi N."/>
        </authorList>
    </citation>
    <scope>NUCLEOTIDE SEQUENCE [LARGE SCALE GENOMIC DNA]</scope>
    <source>
        <strain evidence="9 10">A1</strain>
    </source>
</reference>
<dbReference type="InterPro" id="IPR039024">
    <property type="entry name" value="RTC4"/>
</dbReference>